<evidence type="ECO:0000259" key="1">
    <source>
        <dbReference type="Pfam" id="PF05050"/>
    </source>
</evidence>
<dbReference type="PANTHER" id="PTHR32026">
    <property type="entry name" value="METHYLTRANSFERASE-LIKE PROTEIN 24"/>
    <property type="match status" value="1"/>
</dbReference>
<dbReference type="NCBIfam" id="TIGR01444">
    <property type="entry name" value="fkbM_fam"/>
    <property type="match status" value="1"/>
</dbReference>
<keyword evidence="2" id="KW-0808">Transferase</keyword>
<dbReference type="EMBL" id="VLNR01000047">
    <property type="protein sequence ID" value="TSE06270.1"/>
    <property type="molecule type" value="Genomic_DNA"/>
</dbReference>
<dbReference type="Proteomes" id="UP000318833">
    <property type="component" value="Unassembled WGS sequence"/>
</dbReference>
<dbReference type="Gene3D" id="3.40.50.150">
    <property type="entry name" value="Vaccinia Virus protein VP39"/>
    <property type="match status" value="1"/>
</dbReference>
<dbReference type="OrthoDB" id="9811276at2"/>
<keyword evidence="2" id="KW-0489">Methyltransferase</keyword>
<dbReference type="InterPro" id="IPR026913">
    <property type="entry name" value="METTL24"/>
</dbReference>
<dbReference type="SUPFAM" id="SSF53335">
    <property type="entry name" value="S-adenosyl-L-methionine-dependent methyltransferases"/>
    <property type="match status" value="1"/>
</dbReference>
<dbReference type="AlphaFoldDB" id="A0A554VG10"/>
<accession>A0A554VG10</accession>
<evidence type="ECO:0000313" key="2">
    <source>
        <dbReference type="EMBL" id="TSE06270.1"/>
    </source>
</evidence>
<evidence type="ECO:0000313" key="3">
    <source>
        <dbReference type="Proteomes" id="UP000318833"/>
    </source>
</evidence>
<reference evidence="2 3" key="1">
    <citation type="submission" date="2019-07" db="EMBL/GenBank/DDBJ databases">
        <title>The draft genome sequence of Aquimarina algiphila M91.</title>
        <authorList>
            <person name="Meng X."/>
        </authorList>
    </citation>
    <scope>NUCLEOTIDE SEQUENCE [LARGE SCALE GENOMIC DNA]</scope>
    <source>
        <strain evidence="2 3">M91</strain>
    </source>
</reference>
<keyword evidence="3" id="KW-1185">Reference proteome</keyword>
<organism evidence="2 3">
    <name type="scientific">Aquimarina algiphila</name>
    <dbReference type="NCBI Taxonomy" id="2047982"/>
    <lineage>
        <taxon>Bacteria</taxon>
        <taxon>Pseudomonadati</taxon>
        <taxon>Bacteroidota</taxon>
        <taxon>Flavobacteriia</taxon>
        <taxon>Flavobacteriales</taxon>
        <taxon>Flavobacteriaceae</taxon>
        <taxon>Aquimarina</taxon>
    </lineage>
</organism>
<dbReference type="Pfam" id="PF05050">
    <property type="entry name" value="Methyltransf_21"/>
    <property type="match status" value="1"/>
</dbReference>
<protein>
    <submittedName>
        <fullName evidence="2">FkbM family methyltransferase</fullName>
    </submittedName>
</protein>
<dbReference type="InterPro" id="IPR006342">
    <property type="entry name" value="FkbM_mtfrase"/>
</dbReference>
<comment type="caution">
    <text evidence="2">The sequence shown here is derived from an EMBL/GenBank/DDBJ whole genome shotgun (WGS) entry which is preliminary data.</text>
</comment>
<dbReference type="RefSeq" id="WP_109436198.1">
    <property type="nucleotide sequence ID" value="NZ_CANMIK010000052.1"/>
</dbReference>
<dbReference type="GO" id="GO:0032259">
    <property type="term" value="P:methylation"/>
    <property type="evidence" value="ECO:0007669"/>
    <property type="project" value="UniProtKB-KW"/>
</dbReference>
<gene>
    <name evidence="2" type="ORF">FOF46_19995</name>
</gene>
<feature type="domain" description="Methyltransferase FkbM" evidence="1">
    <location>
        <begin position="151"/>
        <end position="264"/>
    </location>
</feature>
<dbReference type="InterPro" id="IPR029063">
    <property type="entry name" value="SAM-dependent_MTases_sf"/>
</dbReference>
<name>A0A554VG10_9FLAO</name>
<sequence length="284" mass="32762">MNLKNIVLRIKNKGINGVFRAIVGKIKYKYYRPKIVLNNKHTTIKLGTDYGEKVFIDRPTLKNSTIISCGVGEDISFDIEFAKKYNATIIMLDPTPRAIDHYDKIIEQIENGNSGVDQVNKENDHLLEMYDLTGVNKDQLVLEKFALWTENTTLNFYLPVNKANVSHSLVNFQNDYKQGDEYEHIKVNALTLSDIINKYKINQIELLKLDIEGAEIEVIKKMLDDKIFPKQVCVEFDGLNVPSKRAKFDFERIDNMLRSNGYELIYYDGLADFTYVLNATDKKN</sequence>
<proteinExistence type="predicted"/>
<dbReference type="GO" id="GO:0008168">
    <property type="term" value="F:methyltransferase activity"/>
    <property type="evidence" value="ECO:0007669"/>
    <property type="project" value="UniProtKB-KW"/>
</dbReference>